<sequence length="107" mass="10999">MNEGEGLREAEVYDGSLPARFKPAPGGLLLRGTVLVAGALVALAMVIVPLVDRSGSTQLASGGPDLDMMFTGSIDAPRQYVIRRSVLQAPGSPPCILFADGASRGGC</sequence>
<keyword evidence="1" id="KW-1133">Transmembrane helix</keyword>
<comment type="caution">
    <text evidence="2">The sequence shown here is derived from an EMBL/GenBank/DDBJ whole genome shotgun (WGS) entry which is preliminary data.</text>
</comment>
<evidence type="ECO:0000313" key="3">
    <source>
        <dbReference type="Proteomes" id="UP000298179"/>
    </source>
</evidence>
<keyword evidence="1" id="KW-0472">Membrane</keyword>
<evidence type="ECO:0000256" key="1">
    <source>
        <dbReference type="SAM" id="Phobius"/>
    </source>
</evidence>
<gene>
    <name evidence="2" type="ORF">E3C22_22045</name>
</gene>
<accession>A0A4Y8RAE6</accession>
<feature type="transmembrane region" description="Helical" evidence="1">
    <location>
        <begin position="28"/>
        <end position="51"/>
    </location>
</feature>
<dbReference type="Proteomes" id="UP000298179">
    <property type="component" value="Unassembled WGS sequence"/>
</dbReference>
<dbReference type="AlphaFoldDB" id="A0A4Y8RAE6"/>
<keyword evidence="3" id="KW-1185">Reference proteome</keyword>
<dbReference type="OrthoDB" id="8447782at2"/>
<organism evidence="2 3">
    <name type="scientific">Jiella endophytica</name>
    <dbReference type="NCBI Taxonomy" id="2558362"/>
    <lineage>
        <taxon>Bacteria</taxon>
        <taxon>Pseudomonadati</taxon>
        <taxon>Pseudomonadota</taxon>
        <taxon>Alphaproteobacteria</taxon>
        <taxon>Hyphomicrobiales</taxon>
        <taxon>Aurantimonadaceae</taxon>
        <taxon>Jiella</taxon>
    </lineage>
</organism>
<dbReference type="EMBL" id="SOZD01000010">
    <property type="protein sequence ID" value="TFF18238.1"/>
    <property type="molecule type" value="Genomic_DNA"/>
</dbReference>
<keyword evidence="1" id="KW-0812">Transmembrane</keyword>
<evidence type="ECO:0000313" key="2">
    <source>
        <dbReference type="EMBL" id="TFF18238.1"/>
    </source>
</evidence>
<dbReference type="RefSeq" id="WP_134764050.1">
    <property type="nucleotide sequence ID" value="NZ_SOZD01000010.1"/>
</dbReference>
<proteinExistence type="predicted"/>
<name>A0A4Y8RAE6_9HYPH</name>
<reference evidence="2 3" key="1">
    <citation type="submission" date="2019-03" db="EMBL/GenBank/DDBJ databases">
        <title>Jiella endophytica sp. nov., a novel endophytic bacterium isolated from root of Ficus microcarpa Linn. f.</title>
        <authorList>
            <person name="Tuo L."/>
        </authorList>
    </citation>
    <scope>NUCLEOTIDE SEQUENCE [LARGE SCALE GENOMIC DNA]</scope>
    <source>
        <strain evidence="2 3">CBS5Q-3</strain>
    </source>
</reference>
<protein>
    <submittedName>
        <fullName evidence="2">Uncharacterized protein</fullName>
    </submittedName>
</protein>